<dbReference type="OrthoDB" id="124397at2759"/>
<organism evidence="6 7">
    <name type="scientific">Daedalea quercina L-15889</name>
    <dbReference type="NCBI Taxonomy" id="1314783"/>
    <lineage>
        <taxon>Eukaryota</taxon>
        <taxon>Fungi</taxon>
        <taxon>Dikarya</taxon>
        <taxon>Basidiomycota</taxon>
        <taxon>Agaricomycotina</taxon>
        <taxon>Agaricomycetes</taxon>
        <taxon>Polyporales</taxon>
        <taxon>Fomitopsis</taxon>
    </lineage>
</organism>
<gene>
    <name evidence="6" type="ORF">DAEQUDRAFT_733741</name>
</gene>
<evidence type="ECO:0000256" key="1">
    <source>
        <dbReference type="ARBA" id="ARBA00022737"/>
    </source>
</evidence>
<comment type="subcellular location">
    <subcellularLocation>
        <location evidence="4">Endoplasmic reticulum membrane</location>
        <topology evidence="4">Peripheral membrane protein</topology>
        <orientation evidence="4">Cytoplasmic side</orientation>
    </subcellularLocation>
</comment>
<dbReference type="AlphaFoldDB" id="A0A165KSE3"/>
<dbReference type="InterPro" id="IPR011990">
    <property type="entry name" value="TPR-like_helical_dom_sf"/>
</dbReference>
<name>A0A165KSE3_9APHY</name>
<keyword evidence="2 3" id="KW-0802">TPR repeat</keyword>
<dbReference type="EMBL" id="KV429176">
    <property type="protein sequence ID" value="KZT63519.1"/>
    <property type="molecule type" value="Genomic_DNA"/>
</dbReference>
<dbReference type="InterPro" id="IPR039856">
    <property type="entry name" value="EMC2-like"/>
</dbReference>
<dbReference type="GO" id="GO:0072546">
    <property type="term" value="C:EMC complex"/>
    <property type="evidence" value="ECO:0007669"/>
    <property type="project" value="UniProtKB-UniRule"/>
</dbReference>
<evidence type="ECO:0000256" key="3">
    <source>
        <dbReference type="PROSITE-ProRule" id="PRU00339"/>
    </source>
</evidence>
<dbReference type="STRING" id="1314783.A0A165KSE3"/>
<proteinExistence type="inferred from homology"/>
<sequence length="304" mass="33907">MDLTNSLQKLASYRQQRTQTSKDVLQRGLPLLKNRAYAKQGDEGWDNLEKLFLAALDQGDIEVADQCLQLILDKFPGSPRADVLQGLRMEATEPLDVALKFYSELLEADETNAAVWRRKAVVLRNMGKIDRAVEELSSMLDTFYADVGGWLELADIYSSCNQYTYALQSLSHALILAPQSPFYFLQFAEIAYLALDITLSLKMFLVAVDMTDDDDGPVPPQDSIPTGLTLRAWYGVKLCTHRLISEPRLLTSSASQTPAPSTEKLSSIDELATERLRTAYLNIKGESPPKVDKELISVLATIIQ</sequence>
<comment type="function">
    <text evidence="4">Part of the endoplasmic reticulum membrane protein complex (EMC) that enables the energy-independent insertion into endoplasmic reticulum membranes of newly synthesized membrane proteins.</text>
</comment>
<evidence type="ECO:0000256" key="4">
    <source>
        <dbReference type="RuleBase" id="RU367091"/>
    </source>
</evidence>
<keyword evidence="1" id="KW-0677">Repeat</keyword>
<evidence type="ECO:0000313" key="6">
    <source>
        <dbReference type="EMBL" id="KZT63519.1"/>
    </source>
</evidence>
<keyword evidence="4" id="KW-0472">Membrane</keyword>
<feature type="repeat" description="TPR" evidence="3">
    <location>
        <begin position="147"/>
        <end position="180"/>
    </location>
</feature>
<comment type="subunit">
    <text evidence="4">Component of the ER membrane protein complex (EMC).</text>
</comment>
<dbReference type="InterPro" id="IPR055217">
    <property type="entry name" value="TPR_EMC2"/>
</dbReference>
<accession>A0A165KSE3</accession>
<reference evidence="6 7" key="1">
    <citation type="journal article" date="2016" name="Mol. Biol. Evol.">
        <title>Comparative Genomics of Early-Diverging Mushroom-Forming Fungi Provides Insights into the Origins of Lignocellulose Decay Capabilities.</title>
        <authorList>
            <person name="Nagy L.G."/>
            <person name="Riley R."/>
            <person name="Tritt A."/>
            <person name="Adam C."/>
            <person name="Daum C."/>
            <person name="Floudas D."/>
            <person name="Sun H."/>
            <person name="Yadav J.S."/>
            <person name="Pangilinan J."/>
            <person name="Larsson K.H."/>
            <person name="Matsuura K."/>
            <person name="Barry K."/>
            <person name="Labutti K."/>
            <person name="Kuo R."/>
            <person name="Ohm R.A."/>
            <person name="Bhattacharya S.S."/>
            <person name="Shirouzu T."/>
            <person name="Yoshinaga Y."/>
            <person name="Martin F.M."/>
            <person name="Grigoriev I.V."/>
            <person name="Hibbett D.S."/>
        </authorList>
    </citation>
    <scope>NUCLEOTIDE SEQUENCE [LARGE SCALE GENOMIC DNA]</scope>
    <source>
        <strain evidence="6 7">L-15889</strain>
    </source>
</reference>
<evidence type="ECO:0000313" key="7">
    <source>
        <dbReference type="Proteomes" id="UP000076727"/>
    </source>
</evidence>
<evidence type="ECO:0000256" key="2">
    <source>
        <dbReference type="ARBA" id="ARBA00022803"/>
    </source>
</evidence>
<dbReference type="Proteomes" id="UP000076727">
    <property type="component" value="Unassembled WGS sequence"/>
</dbReference>
<protein>
    <recommendedName>
        <fullName evidence="4">ER membrane protein complex subunit 2</fullName>
    </recommendedName>
</protein>
<dbReference type="InterPro" id="IPR019734">
    <property type="entry name" value="TPR_rpt"/>
</dbReference>
<keyword evidence="4" id="KW-0256">Endoplasmic reticulum</keyword>
<dbReference type="PROSITE" id="PS50005">
    <property type="entry name" value="TPR"/>
    <property type="match status" value="1"/>
</dbReference>
<dbReference type="Gene3D" id="1.25.40.10">
    <property type="entry name" value="Tetratricopeptide repeat domain"/>
    <property type="match status" value="1"/>
</dbReference>
<evidence type="ECO:0000259" key="5">
    <source>
        <dbReference type="Pfam" id="PF22890"/>
    </source>
</evidence>
<dbReference type="PANTHER" id="PTHR12760">
    <property type="entry name" value="TETRATRICOPEPTIDE REPEAT PROTEIN"/>
    <property type="match status" value="1"/>
</dbReference>
<dbReference type="Pfam" id="PF22890">
    <property type="entry name" value="TPR_EMC2"/>
    <property type="match status" value="1"/>
</dbReference>
<keyword evidence="7" id="KW-1185">Reference proteome</keyword>
<feature type="domain" description="EMC2 TPR-like" evidence="5">
    <location>
        <begin position="65"/>
        <end position="193"/>
    </location>
</feature>
<dbReference type="SUPFAM" id="SSF48452">
    <property type="entry name" value="TPR-like"/>
    <property type="match status" value="1"/>
</dbReference>
<comment type="similarity">
    <text evidence="4">Belongs to the EMC2 family.</text>
</comment>